<keyword evidence="3 6" id="KW-0479">Metal-binding</keyword>
<evidence type="ECO:0000256" key="2">
    <source>
        <dbReference type="ARBA" id="ARBA00022617"/>
    </source>
</evidence>
<dbReference type="SUPFAM" id="SSF46626">
    <property type="entry name" value="Cytochrome c"/>
    <property type="match status" value="1"/>
</dbReference>
<protein>
    <recommendedName>
        <fullName evidence="8">Cytochrome c domain-containing protein</fullName>
    </recommendedName>
</protein>
<dbReference type="GO" id="GO:0009055">
    <property type="term" value="F:electron transfer activity"/>
    <property type="evidence" value="ECO:0007669"/>
    <property type="project" value="InterPro"/>
</dbReference>
<sequence>MTVKTHRLGLATAMLMISGTLAADATGPLSQYQPPLSESFKQQLREADLAAGENTFMRKCSSCHDLKQEGGHGKGPHLWNLMGRKAGTVAGFEFSAAMRDSGHTWNINTLNYYLTNTERAVPGRLMDFRGIRRDAERANLIAFLNQFNDNPPALPE</sequence>
<keyword evidence="2 6" id="KW-0349">Heme</keyword>
<evidence type="ECO:0000256" key="4">
    <source>
        <dbReference type="ARBA" id="ARBA00022982"/>
    </source>
</evidence>
<accession>A0A2N6CX60</accession>
<gene>
    <name evidence="9" type="ORF">C0630_07690</name>
</gene>
<dbReference type="AlphaFoldDB" id="A0A2N6CX60"/>
<dbReference type="GO" id="GO:0020037">
    <property type="term" value="F:heme binding"/>
    <property type="evidence" value="ECO:0007669"/>
    <property type="project" value="InterPro"/>
</dbReference>
<comment type="caution">
    <text evidence="9">The sequence shown here is derived from an EMBL/GenBank/DDBJ whole genome shotgun (WGS) entry which is preliminary data.</text>
</comment>
<organism evidence="9 10">
    <name type="scientific">Sedimenticola selenatireducens</name>
    <dbReference type="NCBI Taxonomy" id="191960"/>
    <lineage>
        <taxon>Bacteria</taxon>
        <taxon>Pseudomonadati</taxon>
        <taxon>Pseudomonadota</taxon>
        <taxon>Gammaproteobacteria</taxon>
        <taxon>Chromatiales</taxon>
        <taxon>Sedimenticolaceae</taxon>
        <taxon>Sedimenticola</taxon>
    </lineage>
</organism>
<dbReference type="InterPro" id="IPR036909">
    <property type="entry name" value="Cyt_c-like_dom_sf"/>
</dbReference>
<feature type="signal peptide" evidence="7">
    <location>
        <begin position="1"/>
        <end position="22"/>
    </location>
</feature>
<dbReference type="RefSeq" id="WP_273438647.1">
    <property type="nucleotide sequence ID" value="NZ_PKUN01000009.1"/>
</dbReference>
<evidence type="ECO:0000256" key="5">
    <source>
        <dbReference type="ARBA" id="ARBA00023004"/>
    </source>
</evidence>
<evidence type="ECO:0000256" key="6">
    <source>
        <dbReference type="PROSITE-ProRule" id="PRU00433"/>
    </source>
</evidence>
<keyword evidence="4" id="KW-0249">Electron transport</keyword>
<feature type="domain" description="Cytochrome c" evidence="8">
    <location>
        <begin position="47"/>
        <end position="148"/>
    </location>
</feature>
<proteinExistence type="predicted"/>
<dbReference type="PANTHER" id="PTHR11961">
    <property type="entry name" value="CYTOCHROME C"/>
    <property type="match status" value="1"/>
</dbReference>
<evidence type="ECO:0000256" key="7">
    <source>
        <dbReference type="SAM" id="SignalP"/>
    </source>
</evidence>
<name>A0A2N6CX60_9GAMM</name>
<reference evidence="9 10" key="1">
    <citation type="submission" date="2017-11" db="EMBL/GenBank/DDBJ databases">
        <title>Genome-resolved metagenomics identifies genetic mobility, metabolic interactions, and unexpected diversity in perchlorate-reducing communities.</title>
        <authorList>
            <person name="Barnum T.P."/>
            <person name="Figueroa I.A."/>
            <person name="Carlstrom C.I."/>
            <person name="Lucas L.N."/>
            <person name="Engelbrektson A.L."/>
            <person name="Coates J.D."/>
        </authorList>
    </citation>
    <scope>NUCLEOTIDE SEQUENCE [LARGE SCALE GENOMIC DNA]</scope>
    <source>
        <strain evidence="9">BM301</strain>
    </source>
</reference>
<dbReference type="InterPro" id="IPR002327">
    <property type="entry name" value="Cyt_c_1A/1B"/>
</dbReference>
<keyword evidence="1" id="KW-0813">Transport</keyword>
<dbReference type="Gene3D" id="1.10.760.10">
    <property type="entry name" value="Cytochrome c-like domain"/>
    <property type="match status" value="1"/>
</dbReference>
<evidence type="ECO:0000256" key="1">
    <source>
        <dbReference type="ARBA" id="ARBA00022448"/>
    </source>
</evidence>
<dbReference type="InterPro" id="IPR009056">
    <property type="entry name" value="Cyt_c-like_dom"/>
</dbReference>
<dbReference type="Pfam" id="PF00034">
    <property type="entry name" value="Cytochrom_C"/>
    <property type="match status" value="1"/>
</dbReference>
<evidence type="ECO:0000313" key="10">
    <source>
        <dbReference type="Proteomes" id="UP000235015"/>
    </source>
</evidence>
<dbReference type="PROSITE" id="PS51007">
    <property type="entry name" value="CYTC"/>
    <property type="match status" value="1"/>
</dbReference>
<evidence type="ECO:0000259" key="8">
    <source>
        <dbReference type="PROSITE" id="PS51007"/>
    </source>
</evidence>
<keyword evidence="5 6" id="KW-0408">Iron</keyword>
<feature type="chain" id="PRO_5014659390" description="Cytochrome c domain-containing protein" evidence="7">
    <location>
        <begin position="23"/>
        <end position="156"/>
    </location>
</feature>
<evidence type="ECO:0000313" key="9">
    <source>
        <dbReference type="EMBL" id="PLX61894.1"/>
    </source>
</evidence>
<evidence type="ECO:0000256" key="3">
    <source>
        <dbReference type="ARBA" id="ARBA00022723"/>
    </source>
</evidence>
<dbReference type="EMBL" id="PKUN01000009">
    <property type="protein sequence ID" value="PLX61894.1"/>
    <property type="molecule type" value="Genomic_DNA"/>
</dbReference>
<dbReference type="GO" id="GO:0046872">
    <property type="term" value="F:metal ion binding"/>
    <property type="evidence" value="ECO:0007669"/>
    <property type="project" value="UniProtKB-KW"/>
</dbReference>
<dbReference type="PRINTS" id="PR00604">
    <property type="entry name" value="CYTCHRMECIAB"/>
</dbReference>
<dbReference type="Proteomes" id="UP000235015">
    <property type="component" value="Unassembled WGS sequence"/>
</dbReference>
<dbReference type="STRING" id="1111735.GCA_000428045_01824"/>
<keyword evidence="7" id="KW-0732">Signal</keyword>